<accession>A0A939JWV2</accession>
<evidence type="ECO:0000313" key="2">
    <source>
        <dbReference type="EMBL" id="MBO0930384.1"/>
    </source>
</evidence>
<name>A0A939JWV2_9BACT</name>
<comment type="caution">
    <text evidence="2">The sequence shown here is derived from an EMBL/GenBank/DDBJ whole genome shotgun (WGS) entry which is preliminary data.</text>
</comment>
<proteinExistence type="predicted"/>
<sequence length="51" mass="5720">MSTQTKPRSGATKTASPKRRIDSPASRALRKHIVYHDPNQWKKDIETGSGE</sequence>
<feature type="region of interest" description="Disordered" evidence="1">
    <location>
        <begin position="1"/>
        <end position="29"/>
    </location>
</feature>
<dbReference type="Proteomes" id="UP000664795">
    <property type="component" value="Unassembled WGS sequence"/>
</dbReference>
<organism evidence="2 3">
    <name type="scientific">Fibrella aquatilis</name>
    <dbReference type="NCBI Taxonomy" id="2817059"/>
    <lineage>
        <taxon>Bacteria</taxon>
        <taxon>Pseudomonadati</taxon>
        <taxon>Bacteroidota</taxon>
        <taxon>Cytophagia</taxon>
        <taxon>Cytophagales</taxon>
        <taxon>Spirosomataceae</taxon>
        <taxon>Fibrella</taxon>
    </lineage>
</organism>
<reference evidence="2 3" key="1">
    <citation type="submission" date="2021-03" db="EMBL/GenBank/DDBJ databases">
        <title>Fibrella sp. HMF5036 genome sequencing and assembly.</title>
        <authorList>
            <person name="Kang H."/>
            <person name="Kim H."/>
            <person name="Bae S."/>
            <person name="Joh K."/>
        </authorList>
    </citation>
    <scope>NUCLEOTIDE SEQUENCE [LARGE SCALE GENOMIC DNA]</scope>
    <source>
        <strain evidence="2 3">HMF5036</strain>
    </source>
</reference>
<protein>
    <submittedName>
        <fullName evidence="2">Uncharacterized protein</fullName>
    </submittedName>
</protein>
<gene>
    <name evidence="2" type="ORF">J2I48_05220</name>
</gene>
<evidence type="ECO:0000313" key="3">
    <source>
        <dbReference type="Proteomes" id="UP000664795"/>
    </source>
</evidence>
<dbReference type="RefSeq" id="WP_207334349.1">
    <property type="nucleotide sequence ID" value="NZ_JAFMYU010000003.1"/>
</dbReference>
<feature type="compositionally biased region" description="Polar residues" evidence="1">
    <location>
        <begin position="1"/>
        <end position="15"/>
    </location>
</feature>
<evidence type="ECO:0000256" key="1">
    <source>
        <dbReference type="SAM" id="MobiDB-lite"/>
    </source>
</evidence>
<dbReference type="EMBL" id="JAFMYU010000003">
    <property type="protein sequence ID" value="MBO0930384.1"/>
    <property type="molecule type" value="Genomic_DNA"/>
</dbReference>
<keyword evidence="3" id="KW-1185">Reference proteome</keyword>
<dbReference type="AlphaFoldDB" id="A0A939JWV2"/>